<keyword evidence="2" id="KW-1185">Reference proteome</keyword>
<organism evidence="1 2">
    <name type="scientific">Dermacentor silvarum</name>
    <name type="common">Tick</name>
    <dbReference type="NCBI Taxonomy" id="543639"/>
    <lineage>
        <taxon>Eukaryota</taxon>
        <taxon>Metazoa</taxon>
        <taxon>Ecdysozoa</taxon>
        <taxon>Arthropoda</taxon>
        <taxon>Chelicerata</taxon>
        <taxon>Arachnida</taxon>
        <taxon>Acari</taxon>
        <taxon>Parasitiformes</taxon>
        <taxon>Ixodida</taxon>
        <taxon>Ixodoidea</taxon>
        <taxon>Ixodidae</taxon>
        <taxon>Rhipicephalinae</taxon>
        <taxon>Dermacentor</taxon>
    </lineage>
</organism>
<name>A0ACB8CFY4_DERSI</name>
<dbReference type="Proteomes" id="UP000821865">
    <property type="component" value="Chromosome 7"/>
</dbReference>
<reference evidence="1" key="1">
    <citation type="submission" date="2020-05" db="EMBL/GenBank/DDBJ databases">
        <title>Large-scale comparative analyses of tick genomes elucidate their genetic diversity and vector capacities.</title>
        <authorList>
            <person name="Jia N."/>
            <person name="Wang J."/>
            <person name="Shi W."/>
            <person name="Du L."/>
            <person name="Sun Y."/>
            <person name="Zhan W."/>
            <person name="Jiang J."/>
            <person name="Wang Q."/>
            <person name="Zhang B."/>
            <person name="Ji P."/>
            <person name="Sakyi L.B."/>
            <person name="Cui X."/>
            <person name="Yuan T."/>
            <person name="Jiang B."/>
            <person name="Yang W."/>
            <person name="Lam T.T.-Y."/>
            <person name="Chang Q."/>
            <person name="Ding S."/>
            <person name="Wang X."/>
            <person name="Zhu J."/>
            <person name="Ruan X."/>
            <person name="Zhao L."/>
            <person name="Wei J."/>
            <person name="Que T."/>
            <person name="Du C."/>
            <person name="Cheng J."/>
            <person name="Dai P."/>
            <person name="Han X."/>
            <person name="Huang E."/>
            <person name="Gao Y."/>
            <person name="Liu J."/>
            <person name="Shao H."/>
            <person name="Ye R."/>
            <person name="Li L."/>
            <person name="Wei W."/>
            <person name="Wang X."/>
            <person name="Wang C."/>
            <person name="Yang T."/>
            <person name="Huo Q."/>
            <person name="Li W."/>
            <person name="Guo W."/>
            <person name="Chen H."/>
            <person name="Zhou L."/>
            <person name="Ni X."/>
            <person name="Tian J."/>
            <person name="Zhou Y."/>
            <person name="Sheng Y."/>
            <person name="Liu T."/>
            <person name="Pan Y."/>
            <person name="Xia L."/>
            <person name="Li J."/>
            <person name="Zhao F."/>
            <person name="Cao W."/>
        </authorList>
    </citation>
    <scope>NUCLEOTIDE SEQUENCE</scope>
    <source>
        <strain evidence="1">Dsil-2018</strain>
    </source>
</reference>
<proteinExistence type="predicted"/>
<accession>A0ACB8CFY4</accession>
<evidence type="ECO:0000313" key="2">
    <source>
        <dbReference type="Proteomes" id="UP000821865"/>
    </source>
</evidence>
<dbReference type="EMBL" id="CM023476">
    <property type="protein sequence ID" value="KAH7941619.1"/>
    <property type="molecule type" value="Genomic_DNA"/>
</dbReference>
<gene>
    <name evidence="1" type="ORF">HPB49_015531</name>
</gene>
<sequence length="382" mass="41812">MATSAPAVSADLTTAIVAFTIDLYKQLLSESDGTKNIVISPFSIAAALSMTLAGAKGHTAVEITNVLHTKDDMIHAHFSDFFAKVATYAPDVTLDVANRMYSEKTFKVLEDYLAILNKFYNSTVIPVDFKNDAEAARLAVNAWVEEATKSKIKDLLPNGVVNSDTALVLVNAIYFKGLWKEQFNPRATSLQKFHTSKESAKEVHMMYKQSHFNINTECTGLNANAIEIPYKGGKTSMVILLPYEVDGLPKLEAALTPSKLSDVLKGLDSTLVDLSLPRFRIEYSFDLKKTLHAMGVRDLFTDNKADLSGIDGKKDLVISAAIHKAFVEVNEEGTEAAAATGMVAMARCAIIGIPFSVDHPFMYFIRSRDPDVILFAGSVRDV</sequence>
<comment type="caution">
    <text evidence="1">The sequence shown here is derived from an EMBL/GenBank/DDBJ whole genome shotgun (WGS) entry which is preliminary data.</text>
</comment>
<evidence type="ECO:0000313" key="1">
    <source>
        <dbReference type="EMBL" id="KAH7941619.1"/>
    </source>
</evidence>
<protein>
    <submittedName>
        <fullName evidence="1">Uncharacterized protein</fullName>
    </submittedName>
</protein>